<accession>A0A8H5GGU4</accession>
<feature type="transmembrane region" description="Helical" evidence="2">
    <location>
        <begin position="256"/>
        <end position="273"/>
    </location>
</feature>
<dbReference type="OrthoDB" id="3038990at2759"/>
<feature type="compositionally biased region" description="Polar residues" evidence="1">
    <location>
        <begin position="369"/>
        <end position="379"/>
    </location>
</feature>
<keyword evidence="2" id="KW-0812">Transmembrane</keyword>
<feature type="transmembrane region" description="Helical" evidence="2">
    <location>
        <begin position="119"/>
        <end position="141"/>
    </location>
</feature>
<comment type="caution">
    <text evidence="3">The sequence shown here is derived from an EMBL/GenBank/DDBJ whole genome shotgun (WGS) entry which is preliminary data.</text>
</comment>
<name>A0A8H5GGU4_9AGAR</name>
<dbReference type="AlphaFoldDB" id="A0A8H5GGU4"/>
<keyword evidence="2" id="KW-0472">Membrane</keyword>
<evidence type="ECO:0000256" key="2">
    <source>
        <dbReference type="SAM" id="Phobius"/>
    </source>
</evidence>
<proteinExistence type="predicted"/>
<dbReference type="Proteomes" id="UP000559256">
    <property type="component" value="Unassembled WGS sequence"/>
</dbReference>
<feature type="transmembrane region" description="Helical" evidence="2">
    <location>
        <begin position="85"/>
        <end position="107"/>
    </location>
</feature>
<sequence length="379" mass="41998">MDLGKLSPATTLEIEITIYVLLFSAGMLVWDGLSHLGDDYRMLVRCRWQINTPMLVYYLSRFSAIGLLVTALMMGPARTEIDCHIAGIFLEVFFFLVIGTTTGLFALRVRAVYNGHRVVQAIFFALWLGTTGSCLVVFFVLDSASNPDKGVSSCLLVEKTIALGVIIAISAMLHDTAVFLAISYQMYRFFRFSEQNQVPKTTKAVKFFAPGSRDLPPLMRSLVHEGQLYYLISLFWETLVVILLIIPGIGPYYRCFMLPAHLVIVNSIACLVFRNVRLGKFREEAISYRNNTASNTFSSIGSSMDIEGSQGSDSIVFARNTQAVTMESVLASKTDSSYKNSTQAPVGSQEWTIDVSGSRRSDRHPPQTVLENPSGSIGE</sequence>
<organism evidence="3 4">
    <name type="scientific">Tetrapyrgos nigripes</name>
    <dbReference type="NCBI Taxonomy" id="182062"/>
    <lineage>
        <taxon>Eukaryota</taxon>
        <taxon>Fungi</taxon>
        <taxon>Dikarya</taxon>
        <taxon>Basidiomycota</taxon>
        <taxon>Agaricomycotina</taxon>
        <taxon>Agaricomycetes</taxon>
        <taxon>Agaricomycetidae</taxon>
        <taxon>Agaricales</taxon>
        <taxon>Marasmiineae</taxon>
        <taxon>Marasmiaceae</taxon>
        <taxon>Tetrapyrgos</taxon>
    </lineage>
</organism>
<feature type="transmembrane region" description="Helical" evidence="2">
    <location>
        <begin position="228"/>
        <end position="250"/>
    </location>
</feature>
<feature type="transmembrane region" description="Helical" evidence="2">
    <location>
        <begin position="161"/>
        <end position="182"/>
    </location>
</feature>
<feature type="transmembrane region" description="Helical" evidence="2">
    <location>
        <begin position="16"/>
        <end position="33"/>
    </location>
</feature>
<feature type="compositionally biased region" description="Polar residues" evidence="1">
    <location>
        <begin position="336"/>
        <end position="351"/>
    </location>
</feature>
<feature type="region of interest" description="Disordered" evidence="1">
    <location>
        <begin position="336"/>
        <end position="379"/>
    </location>
</feature>
<feature type="transmembrane region" description="Helical" evidence="2">
    <location>
        <begin position="54"/>
        <end position="73"/>
    </location>
</feature>
<evidence type="ECO:0000313" key="4">
    <source>
        <dbReference type="Proteomes" id="UP000559256"/>
    </source>
</evidence>
<dbReference type="EMBL" id="JAACJM010000032">
    <property type="protein sequence ID" value="KAF5364692.1"/>
    <property type="molecule type" value="Genomic_DNA"/>
</dbReference>
<protein>
    <submittedName>
        <fullName evidence="3">Uncharacterized protein</fullName>
    </submittedName>
</protein>
<gene>
    <name evidence="3" type="ORF">D9758_005623</name>
</gene>
<keyword evidence="4" id="KW-1185">Reference proteome</keyword>
<evidence type="ECO:0000256" key="1">
    <source>
        <dbReference type="SAM" id="MobiDB-lite"/>
    </source>
</evidence>
<evidence type="ECO:0000313" key="3">
    <source>
        <dbReference type="EMBL" id="KAF5364692.1"/>
    </source>
</evidence>
<keyword evidence="2" id="KW-1133">Transmembrane helix</keyword>
<reference evidence="3 4" key="1">
    <citation type="journal article" date="2020" name="ISME J.">
        <title>Uncovering the hidden diversity of litter-decomposition mechanisms in mushroom-forming fungi.</title>
        <authorList>
            <person name="Floudas D."/>
            <person name="Bentzer J."/>
            <person name="Ahren D."/>
            <person name="Johansson T."/>
            <person name="Persson P."/>
            <person name="Tunlid A."/>
        </authorList>
    </citation>
    <scope>NUCLEOTIDE SEQUENCE [LARGE SCALE GENOMIC DNA]</scope>
    <source>
        <strain evidence="3 4">CBS 291.85</strain>
    </source>
</reference>